<proteinExistence type="predicted"/>
<organism evidence="2 3">
    <name type="scientific">Paenibacillus apiarius</name>
    <dbReference type="NCBI Taxonomy" id="46240"/>
    <lineage>
        <taxon>Bacteria</taxon>
        <taxon>Bacillati</taxon>
        <taxon>Bacillota</taxon>
        <taxon>Bacilli</taxon>
        <taxon>Bacillales</taxon>
        <taxon>Paenibacillaceae</taxon>
        <taxon>Paenibacillus</taxon>
    </lineage>
</organism>
<gene>
    <name evidence="2" type="ORF">M5X09_05045</name>
</gene>
<evidence type="ECO:0000313" key="3">
    <source>
        <dbReference type="Proteomes" id="UP001207626"/>
    </source>
</evidence>
<dbReference type="RefSeq" id="WP_140397918.1">
    <property type="nucleotide sequence ID" value="NZ_JAFFHZ010000001.1"/>
</dbReference>
<sequence>MSKKPLWYHILLLVVLLPAIEGLITNTQSSHFRVMISITAVLWIIGMMEIRKNLNVAIWLLVLFALMFILMAEISKISA</sequence>
<feature type="transmembrane region" description="Helical" evidence="1">
    <location>
        <begin position="32"/>
        <end position="50"/>
    </location>
</feature>
<feature type="transmembrane region" description="Helical" evidence="1">
    <location>
        <begin position="56"/>
        <end position="74"/>
    </location>
</feature>
<accession>A0ABT4DNX0</accession>
<name>A0ABT4DNX0_9BACL</name>
<keyword evidence="1" id="KW-0472">Membrane</keyword>
<evidence type="ECO:0000313" key="2">
    <source>
        <dbReference type="EMBL" id="MCY9519049.1"/>
    </source>
</evidence>
<keyword evidence="1" id="KW-1133">Transmembrane helix</keyword>
<reference evidence="2 3" key="1">
    <citation type="submission" date="2022-05" db="EMBL/GenBank/DDBJ databases">
        <title>Genome Sequencing of Bee-Associated Microbes.</title>
        <authorList>
            <person name="Dunlap C."/>
        </authorList>
    </citation>
    <scope>NUCLEOTIDE SEQUENCE [LARGE SCALE GENOMIC DNA]</scope>
    <source>
        <strain evidence="2 3">NRRL NRS-1438</strain>
    </source>
</reference>
<keyword evidence="3" id="KW-1185">Reference proteome</keyword>
<comment type="caution">
    <text evidence="2">The sequence shown here is derived from an EMBL/GenBank/DDBJ whole genome shotgun (WGS) entry which is preliminary data.</text>
</comment>
<dbReference type="GeneID" id="77003458"/>
<dbReference type="Proteomes" id="UP001207626">
    <property type="component" value="Unassembled WGS sequence"/>
</dbReference>
<protein>
    <submittedName>
        <fullName evidence="2">Uncharacterized protein</fullName>
    </submittedName>
</protein>
<dbReference type="EMBL" id="JAMDLW010000004">
    <property type="protein sequence ID" value="MCY9519049.1"/>
    <property type="molecule type" value="Genomic_DNA"/>
</dbReference>
<feature type="transmembrane region" description="Helical" evidence="1">
    <location>
        <begin position="6"/>
        <end position="25"/>
    </location>
</feature>
<keyword evidence="1" id="KW-0812">Transmembrane</keyword>
<evidence type="ECO:0000256" key="1">
    <source>
        <dbReference type="SAM" id="Phobius"/>
    </source>
</evidence>